<organism evidence="1 2">
    <name type="scientific">Enterococcus alcedinis</name>
    <dbReference type="NCBI Taxonomy" id="1274384"/>
    <lineage>
        <taxon>Bacteria</taxon>
        <taxon>Bacillati</taxon>
        <taxon>Bacillota</taxon>
        <taxon>Bacilli</taxon>
        <taxon>Lactobacillales</taxon>
        <taxon>Enterococcaceae</taxon>
        <taxon>Enterococcus</taxon>
    </lineage>
</organism>
<dbReference type="EMBL" id="BMDT01000005">
    <property type="protein sequence ID" value="GGI65659.1"/>
    <property type="molecule type" value="Genomic_DNA"/>
</dbReference>
<reference evidence="1" key="2">
    <citation type="submission" date="2020-09" db="EMBL/GenBank/DDBJ databases">
        <authorList>
            <person name="Sun Q."/>
            <person name="Sedlacek I."/>
        </authorList>
    </citation>
    <scope>NUCLEOTIDE SEQUENCE</scope>
    <source>
        <strain evidence="1">CCM 8433</strain>
    </source>
</reference>
<keyword evidence="2" id="KW-1185">Reference proteome</keyword>
<comment type="caution">
    <text evidence="1">The sequence shown here is derived from an EMBL/GenBank/DDBJ whole genome shotgun (WGS) entry which is preliminary data.</text>
</comment>
<name>A0A917N537_9ENTE</name>
<reference evidence="1" key="1">
    <citation type="journal article" date="2014" name="Int. J. Syst. Evol. Microbiol.">
        <title>Complete genome sequence of Corynebacterium casei LMG S-19264T (=DSM 44701T), isolated from a smear-ripened cheese.</title>
        <authorList>
            <consortium name="US DOE Joint Genome Institute (JGI-PGF)"/>
            <person name="Walter F."/>
            <person name="Albersmeier A."/>
            <person name="Kalinowski J."/>
            <person name="Ruckert C."/>
        </authorList>
    </citation>
    <scope>NUCLEOTIDE SEQUENCE</scope>
    <source>
        <strain evidence="1">CCM 8433</strain>
    </source>
</reference>
<evidence type="ECO:0000313" key="2">
    <source>
        <dbReference type="Proteomes" id="UP000622610"/>
    </source>
</evidence>
<dbReference type="Proteomes" id="UP000622610">
    <property type="component" value="Unassembled WGS sequence"/>
</dbReference>
<dbReference type="SUPFAM" id="SSF53756">
    <property type="entry name" value="UDP-Glycosyltransferase/glycogen phosphorylase"/>
    <property type="match status" value="1"/>
</dbReference>
<dbReference type="Gene3D" id="3.40.50.2000">
    <property type="entry name" value="Glycogen Phosphorylase B"/>
    <property type="match status" value="1"/>
</dbReference>
<dbReference type="AlphaFoldDB" id="A0A917N537"/>
<accession>A0A917N537</accession>
<sequence length="402" mass="46729">MKILYISSLVLKKNSSASIRNVGLINGLVSNGHEVSVLTIKYPDSFQDSYLSDSISKDVKIYQSELKLLSKYLSVQAGKKENNKKTNNHNVNRSSVFRLFKKIVKDIYFFPDTDKEWVSMYNQTMFTEHFDLIISSSDTKTSHFVAEKITRKFPGSMWYQIWGDPWNDDMNISKLNKIRARHREKKMLEKADKVFYVSLPTTEFIKKKYPKMADKISYLGRSYLEKCEGIEIYQQEEIVFTYTGILTKDRNLFNLINKIEIYNSTNYKKIRLNIYGYVDPQIETKLSKYSFVSIKGSVEFNKIQEIYRESDILIFIDNSGGTTQIPGKLYDYFGTDRPILALVEDKETSVSKFVLSTDRTILMENNQESINLEFLKNLKKSYVMPEFSGSNIASKIFDGNKI</sequence>
<protein>
    <recommendedName>
        <fullName evidence="3">Glycosyltransferase subfamily 4-like N-terminal domain-containing protein</fullName>
    </recommendedName>
</protein>
<dbReference type="RefSeq" id="WP_188367500.1">
    <property type="nucleotide sequence ID" value="NZ_BMDT01000005.1"/>
</dbReference>
<gene>
    <name evidence="1" type="ORF">GCM10011482_13130</name>
</gene>
<evidence type="ECO:0008006" key="3">
    <source>
        <dbReference type="Google" id="ProtNLM"/>
    </source>
</evidence>
<evidence type="ECO:0000313" key="1">
    <source>
        <dbReference type="EMBL" id="GGI65659.1"/>
    </source>
</evidence>
<proteinExistence type="predicted"/>